<sequence length="57" mass="6230">MSINGEAKKGIQNCINRKDKGDETAANKGTQGGRERIGGSHLKRLALKYKAQSLLKF</sequence>
<reference evidence="2" key="1">
    <citation type="submission" date="2018-02" db="EMBL/GenBank/DDBJ databases">
        <title>Rhizophora mucronata_Transcriptome.</title>
        <authorList>
            <person name="Meera S.P."/>
            <person name="Sreeshan A."/>
            <person name="Augustine A."/>
        </authorList>
    </citation>
    <scope>NUCLEOTIDE SEQUENCE</scope>
    <source>
        <tissue evidence="2">Leaf</tissue>
    </source>
</reference>
<dbReference type="AlphaFoldDB" id="A0A2P2Q8R4"/>
<feature type="region of interest" description="Disordered" evidence="1">
    <location>
        <begin position="1"/>
        <end position="39"/>
    </location>
</feature>
<protein>
    <submittedName>
        <fullName evidence="2">Uncharacterized protein</fullName>
    </submittedName>
</protein>
<feature type="compositionally biased region" description="Basic and acidic residues" evidence="1">
    <location>
        <begin position="16"/>
        <end position="25"/>
    </location>
</feature>
<evidence type="ECO:0000313" key="2">
    <source>
        <dbReference type="EMBL" id="MBX63363.1"/>
    </source>
</evidence>
<evidence type="ECO:0000256" key="1">
    <source>
        <dbReference type="SAM" id="MobiDB-lite"/>
    </source>
</evidence>
<dbReference type="EMBL" id="GGEC01082879">
    <property type="protein sequence ID" value="MBX63363.1"/>
    <property type="molecule type" value="Transcribed_RNA"/>
</dbReference>
<organism evidence="2">
    <name type="scientific">Rhizophora mucronata</name>
    <name type="common">Asiatic mangrove</name>
    <dbReference type="NCBI Taxonomy" id="61149"/>
    <lineage>
        <taxon>Eukaryota</taxon>
        <taxon>Viridiplantae</taxon>
        <taxon>Streptophyta</taxon>
        <taxon>Embryophyta</taxon>
        <taxon>Tracheophyta</taxon>
        <taxon>Spermatophyta</taxon>
        <taxon>Magnoliopsida</taxon>
        <taxon>eudicotyledons</taxon>
        <taxon>Gunneridae</taxon>
        <taxon>Pentapetalae</taxon>
        <taxon>rosids</taxon>
        <taxon>fabids</taxon>
        <taxon>Malpighiales</taxon>
        <taxon>Rhizophoraceae</taxon>
        <taxon>Rhizophora</taxon>
    </lineage>
</organism>
<accession>A0A2P2Q8R4</accession>
<proteinExistence type="predicted"/>
<name>A0A2P2Q8R4_RHIMU</name>